<dbReference type="PROSITE" id="PS50949">
    <property type="entry name" value="HTH_GNTR"/>
    <property type="match status" value="1"/>
</dbReference>
<keyword evidence="3" id="KW-0804">Transcription</keyword>
<evidence type="ECO:0000256" key="2">
    <source>
        <dbReference type="ARBA" id="ARBA00023125"/>
    </source>
</evidence>
<dbReference type="PANTHER" id="PTHR44846">
    <property type="entry name" value="MANNOSYL-D-GLYCERATE TRANSPORT/METABOLISM SYSTEM REPRESSOR MNGR-RELATED"/>
    <property type="match status" value="1"/>
</dbReference>
<dbReference type="InterPro" id="IPR050679">
    <property type="entry name" value="Bact_HTH_transcr_reg"/>
</dbReference>
<dbReference type="GO" id="GO:0003677">
    <property type="term" value="F:DNA binding"/>
    <property type="evidence" value="ECO:0007669"/>
    <property type="project" value="UniProtKB-KW"/>
</dbReference>
<dbReference type="PANTHER" id="PTHR44846:SF1">
    <property type="entry name" value="MANNOSYL-D-GLYCERATE TRANSPORT_METABOLISM SYSTEM REPRESSOR MNGR-RELATED"/>
    <property type="match status" value="1"/>
</dbReference>
<evidence type="ECO:0000259" key="4">
    <source>
        <dbReference type="PROSITE" id="PS50949"/>
    </source>
</evidence>
<name>A0A5M3WHB2_9ACTN</name>
<keyword evidence="2" id="KW-0238">DNA-binding</keyword>
<dbReference type="Gene3D" id="1.10.10.10">
    <property type="entry name" value="Winged helix-like DNA-binding domain superfamily/Winged helix DNA-binding domain"/>
    <property type="match status" value="3"/>
</dbReference>
<dbReference type="GO" id="GO:0045892">
    <property type="term" value="P:negative regulation of DNA-templated transcription"/>
    <property type="evidence" value="ECO:0007669"/>
    <property type="project" value="TreeGrafter"/>
</dbReference>
<dbReference type="InterPro" id="IPR036388">
    <property type="entry name" value="WH-like_DNA-bd_sf"/>
</dbReference>
<dbReference type="OrthoDB" id="3532720at2"/>
<keyword evidence="6" id="KW-1185">Reference proteome</keyword>
<protein>
    <recommendedName>
        <fullName evidence="4">HTH gntR-type domain-containing protein</fullName>
    </recommendedName>
</protein>
<evidence type="ECO:0000256" key="3">
    <source>
        <dbReference type="ARBA" id="ARBA00023163"/>
    </source>
</evidence>
<dbReference type="Pfam" id="PF00392">
    <property type="entry name" value="GntR"/>
    <property type="match status" value="1"/>
</dbReference>
<evidence type="ECO:0000313" key="6">
    <source>
        <dbReference type="Proteomes" id="UP000331127"/>
    </source>
</evidence>
<comment type="caution">
    <text evidence="5">The sequence shown here is derived from an EMBL/GenBank/DDBJ whole genome shotgun (WGS) entry which is preliminary data.</text>
</comment>
<dbReference type="InterPro" id="IPR000524">
    <property type="entry name" value="Tscrpt_reg_HTH_GntR"/>
</dbReference>
<proteinExistence type="predicted"/>
<organism evidence="5 6">
    <name type="scientific">Acrocarpospora macrocephala</name>
    <dbReference type="NCBI Taxonomy" id="150177"/>
    <lineage>
        <taxon>Bacteria</taxon>
        <taxon>Bacillati</taxon>
        <taxon>Actinomycetota</taxon>
        <taxon>Actinomycetes</taxon>
        <taxon>Streptosporangiales</taxon>
        <taxon>Streptosporangiaceae</taxon>
        <taxon>Acrocarpospora</taxon>
    </lineage>
</organism>
<dbReference type="SMART" id="SM00345">
    <property type="entry name" value="HTH_GNTR"/>
    <property type="match status" value="2"/>
</dbReference>
<gene>
    <name evidence="5" type="ORF">Amac_021210</name>
</gene>
<evidence type="ECO:0000256" key="1">
    <source>
        <dbReference type="ARBA" id="ARBA00023015"/>
    </source>
</evidence>
<accession>A0A5M3WHB2</accession>
<feature type="domain" description="HTH gntR-type" evidence="4">
    <location>
        <begin position="187"/>
        <end position="255"/>
    </location>
</feature>
<dbReference type="GO" id="GO:0003700">
    <property type="term" value="F:DNA-binding transcription factor activity"/>
    <property type="evidence" value="ECO:0007669"/>
    <property type="project" value="InterPro"/>
</dbReference>
<dbReference type="Proteomes" id="UP000331127">
    <property type="component" value="Unassembled WGS sequence"/>
</dbReference>
<dbReference type="AlphaFoldDB" id="A0A5M3WHB2"/>
<dbReference type="RefSeq" id="WP_155354136.1">
    <property type="nucleotide sequence ID" value="NZ_BAAAHL010000046.1"/>
</dbReference>
<dbReference type="InterPro" id="IPR036390">
    <property type="entry name" value="WH_DNA-bd_sf"/>
</dbReference>
<dbReference type="SUPFAM" id="SSF46785">
    <property type="entry name" value="Winged helix' DNA-binding domain"/>
    <property type="match status" value="3"/>
</dbReference>
<reference evidence="5 6" key="1">
    <citation type="submission" date="2019-10" db="EMBL/GenBank/DDBJ databases">
        <title>Whole genome shotgun sequence of Acrocarpospora macrocephala NBRC 16266.</title>
        <authorList>
            <person name="Ichikawa N."/>
            <person name="Kimura A."/>
            <person name="Kitahashi Y."/>
            <person name="Komaki H."/>
            <person name="Oguchi A."/>
        </authorList>
    </citation>
    <scope>NUCLEOTIDE SEQUENCE [LARGE SCALE GENOMIC DNA]</scope>
    <source>
        <strain evidence="5 6">NBRC 16266</strain>
    </source>
</reference>
<evidence type="ECO:0000313" key="5">
    <source>
        <dbReference type="EMBL" id="GES08525.1"/>
    </source>
</evidence>
<keyword evidence="1" id="KW-0805">Transcription regulation</keyword>
<sequence>MTDEMFQRPRLVVVAATGRGQEALTALPGSDTPPRARSRFRGGPGWAVMRGRCEEIIDDLAGQIADGRLARDTRMASVQKLKDIHDIPGWAARRVLRQLADRHFIRLVPGLGYVVGVPGVIPMPPREDEDEGTWYVGGSGNNPIPGADVLLASRRRDGRNGRDTGVGEGAARAALAGPSAIDRECDRCIFVQVADIMADRIAVGEFSAGQRFASIAALRREFAISDATARRALRELTDRDLIHAESGRAHFTGPASAGHPLPLYQQIAADLAGQIFTGKLRILHVIPVREELRMRHRASDHTVGEAVSLLHHLGWVICVPYRRPVVATPDSWPVPLGGG</sequence>
<dbReference type="EMBL" id="BLAE01000011">
    <property type="protein sequence ID" value="GES08525.1"/>
    <property type="molecule type" value="Genomic_DNA"/>
</dbReference>